<evidence type="ECO:0000313" key="2">
    <source>
        <dbReference type="EMBL" id="GGM31717.1"/>
    </source>
</evidence>
<accession>A0A917TPD9</accession>
<feature type="region of interest" description="Disordered" evidence="1">
    <location>
        <begin position="1"/>
        <end position="21"/>
    </location>
</feature>
<reference evidence="2" key="1">
    <citation type="journal article" date="2014" name="Int. J. Syst. Evol. Microbiol.">
        <title>Complete genome sequence of Corynebacterium casei LMG S-19264T (=DSM 44701T), isolated from a smear-ripened cheese.</title>
        <authorList>
            <consortium name="US DOE Joint Genome Institute (JGI-PGF)"/>
            <person name="Walter F."/>
            <person name="Albersmeier A."/>
            <person name="Kalinowski J."/>
            <person name="Ruckert C."/>
        </authorList>
    </citation>
    <scope>NUCLEOTIDE SEQUENCE</scope>
    <source>
        <strain evidence="2">CGMCC 4.7312</strain>
    </source>
</reference>
<gene>
    <name evidence="2" type="ORF">GCM10011608_15360</name>
</gene>
<keyword evidence="3" id="KW-1185">Reference proteome</keyword>
<evidence type="ECO:0000313" key="3">
    <source>
        <dbReference type="Proteomes" id="UP000608890"/>
    </source>
</evidence>
<comment type="caution">
    <text evidence="2">The sequence shown here is derived from an EMBL/GenBank/DDBJ whole genome shotgun (WGS) entry which is preliminary data.</text>
</comment>
<organism evidence="2 3">
    <name type="scientific">Micromonospora sonchi</name>
    <dbReference type="NCBI Taxonomy" id="1763543"/>
    <lineage>
        <taxon>Bacteria</taxon>
        <taxon>Bacillati</taxon>
        <taxon>Actinomycetota</taxon>
        <taxon>Actinomycetes</taxon>
        <taxon>Micromonosporales</taxon>
        <taxon>Micromonosporaceae</taxon>
        <taxon>Micromonospora</taxon>
    </lineage>
</organism>
<name>A0A917TPD9_9ACTN</name>
<dbReference type="Proteomes" id="UP000608890">
    <property type="component" value="Unassembled WGS sequence"/>
</dbReference>
<sequence>MPPDIDRGHPVARRDQQRNEVPVGVAVLSHAVREDHQRPLPVHLVRDPATVALNKAIRHSQEANGIS</sequence>
<dbReference type="AlphaFoldDB" id="A0A917TPD9"/>
<evidence type="ECO:0000256" key="1">
    <source>
        <dbReference type="SAM" id="MobiDB-lite"/>
    </source>
</evidence>
<reference evidence="2" key="2">
    <citation type="submission" date="2020-09" db="EMBL/GenBank/DDBJ databases">
        <authorList>
            <person name="Sun Q."/>
            <person name="Zhou Y."/>
        </authorList>
    </citation>
    <scope>NUCLEOTIDE SEQUENCE</scope>
    <source>
        <strain evidence="2">CGMCC 4.7312</strain>
    </source>
</reference>
<dbReference type="EMBL" id="BMNB01000005">
    <property type="protein sequence ID" value="GGM31717.1"/>
    <property type="molecule type" value="Genomic_DNA"/>
</dbReference>
<proteinExistence type="predicted"/>
<protein>
    <submittedName>
        <fullName evidence="2">Uncharacterized protein</fullName>
    </submittedName>
</protein>
<feature type="compositionally biased region" description="Basic and acidic residues" evidence="1">
    <location>
        <begin position="1"/>
        <end position="18"/>
    </location>
</feature>